<dbReference type="Proteomes" id="UP001500466">
    <property type="component" value="Unassembled WGS sequence"/>
</dbReference>
<organism evidence="1 2">
    <name type="scientific">Yinghuangia aomiensis</name>
    <dbReference type="NCBI Taxonomy" id="676205"/>
    <lineage>
        <taxon>Bacteria</taxon>
        <taxon>Bacillati</taxon>
        <taxon>Actinomycetota</taxon>
        <taxon>Actinomycetes</taxon>
        <taxon>Kitasatosporales</taxon>
        <taxon>Streptomycetaceae</taxon>
        <taxon>Yinghuangia</taxon>
    </lineage>
</organism>
<sequence>MFSLGMVVTAGSAQAGTNGTDYVYAGGSPVGKVWFNSDGDIFTVYDWKADSHGVAVWYRVGDSSAKVLVNNNGYNSSKTFNLDFPEGATVKFMACTTEQSVVWDCDGTWSTSPFPGVTAKA</sequence>
<evidence type="ECO:0000313" key="2">
    <source>
        <dbReference type="Proteomes" id="UP001500466"/>
    </source>
</evidence>
<evidence type="ECO:0000313" key="1">
    <source>
        <dbReference type="EMBL" id="GAA4969625.1"/>
    </source>
</evidence>
<comment type="caution">
    <text evidence="1">The sequence shown here is derived from an EMBL/GenBank/DDBJ whole genome shotgun (WGS) entry which is preliminary data.</text>
</comment>
<proteinExistence type="predicted"/>
<protein>
    <submittedName>
        <fullName evidence="1">Uncharacterized protein</fullName>
    </submittedName>
</protein>
<keyword evidence="2" id="KW-1185">Reference proteome</keyword>
<reference evidence="2" key="1">
    <citation type="journal article" date="2019" name="Int. J. Syst. Evol. Microbiol.">
        <title>The Global Catalogue of Microorganisms (GCM) 10K type strain sequencing project: providing services to taxonomists for standard genome sequencing and annotation.</title>
        <authorList>
            <consortium name="The Broad Institute Genomics Platform"/>
            <consortium name="The Broad Institute Genome Sequencing Center for Infectious Disease"/>
            <person name="Wu L."/>
            <person name="Ma J."/>
        </authorList>
    </citation>
    <scope>NUCLEOTIDE SEQUENCE [LARGE SCALE GENOMIC DNA]</scope>
    <source>
        <strain evidence="2">JCM 17986</strain>
    </source>
</reference>
<name>A0ABP9HFI6_9ACTN</name>
<dbReference type="EMBL" id="BAABHS010000013">
    <property type="protein sequence ID" value="GAA4969625.1"/>
    <property type="molecule type" value="Genomic_DNA"/>
</dbReference>
<gene>
    <name evidence="1" type="ORF">GCM10023205_38630</name>
</gene>
<accession>A0ABP9HFI6</accession>